<dbReference type="InterPro" id="IPR011990">
    <property type="entry name" value="TPR-like_helical_dom_sf"/>
</dbReference>
<feature type="domain" description="HTH cro/C1-type" evidence="1">
    <location>
        <begin position="7"/>
        <end position="60"/>
    </location>
</feature>
<reference evidence="2" key="1">
    <citation type="submission" date="2021-02" db="EMBL/GenBank/DDBJ databases">
        <title>Infant gut strain persistence is associated with maternal origin, phylogeny, and functional potential including surface adhesion and iron acquisition.</title>
        <authorList>
            <person name="Lou Y.C."/>
        </authorList>
    </citation>
    <scope>NUCLEOTIDE SEQUENCE</scope>
    <source>
        <strain evidence="2">L3_060_000G1_dasL3_060_000G1_metabat.metabat.86_ sub</strain>
    </source>
</reference>
<dbReference type="InterPro" id="IPR053163">
    <property type="entry name" value="HTH-type_regulator_Rgg"/>
</dbReference>
<organism evidence="2 3">
    <name type="scientific">Streptococcus parasanguinis</name>
    <dbReference type="NCBI Taxonomy" id="1318"/>
    <lineage>
        <taxon>Bacteria</taxon>
        <taxon>Bacillati</taxon>
        <taxon>Bacillota</taxon>
        <taxon>Bacilli</taxon>
        <taxon>Lactobacillales</taxon>
        <taxon>Streptococcaceae</taxon>
        <taxon>Streptococcus</taxon>
    </lineage>
</organism>
<dbReference type="PROSITE" id="PS50943">
    <property type="entry name" value="HTH_CROC1"/>
    <property type="match status" value="1"/>
</dbReference>
<dbReference type="AlphaFoldDB" id="A0A943SSH3"/>
<dbReference type="Pfam" id="PF01381">
    <property type="entry name" value="HTH_3"/>
    <property type="match status" value="1"/>
</dbReference>
<proteinExistence type="predicted"/>
<protein>
    <submittedName>
        <fullName evidence="2">Helix-turn-helix domain-containing protein</fullName>
    </submittedName>
</protein>
<dbReference type="InterPro" id="IPR010057">
    <property type="entry name" value="Transcription_activator_Rgg_C"/>
</dbReference>
<comment type="caution">
    <text evidence="2">The sequence shown here is derived from an EMBL/GenBank/DDBJ whole genome shotgun (WGS) entry which is preliminary data.</text>
</comment>
<dbReference type="Gene3D" id="1.25.40.10">
    <property type="entry name" value="Tetratricopeptide repeat domain"/>
    <property type="match status" value="1"/>
</dbReference>
<name>A0A943SSH3_STRPA</name>
<dbReference type="InterPro" id="IPR010982">
    <property type="entry name" value="Lambda_DNA-bd_dom_sf"/>
</dbReference>
<evidence type="ECO:0000259" key="1">
    <source>
        <dbReference type="PROSITE" id="PS50943"/>
    </source>
</evidence>
<accession>A0A943SSH3</accession>
<dbReference type="CDD" id="cd00093">
    <property type="entry name" value="HTH_XRE"/>
    <property type="match status" value="1"/>
</dbReference>
<gene>
    <name evidence="2" type="ORF">KH363_00350</name>
</gene>
<dbReference type="SUPFAM" id="SSF47413">
    <property type="entry name" value="lambda repressor-like DNA-binding domains"/>
    <property type="match status" value="1"/>
</dbReference>
<dbReference type="Pfam" id="PF21259">
    <property type="entry name" value="Rgg_C"/>
    <property type="match status" value="1"/>
</dbReference>
<dbReference type="GO" id="GO:0003677">
    <property type="term" value="F:DNA binding"/>
    <property type="evidence" value="ECO:0007669"/>
    <property type="project" value="InterPro"/>
</dbReference>
<evidence type="ECO:0000313" key="3">
    <source>
        <dbReference type="Proteomes" id="UP000761167"/>
    </source>
</evidence>
<evidence type="ECO:0000313" key="2">
    <source>
        <dbReference type="EMBL" id="MBS6535977.1"/>
    </source>
</evidence>
<dbReference type="SMART" id="SM00530">
    <property type="entry name" value="HTH_XRE"/>
    <property type="match status" value="1"/>
</dbReference>
<dbReference type="EMBL" id="JAGZZN010000001">
    <property type="protein sequence ID" value="MBS6535977.1"/>
    <property type="molecule type" value="Genomic_DNA"/>
</dbReference>
<sequence>MDIREKFKLIRKQRKISLRELGNIAGSASSISDFENGKTNLSNDILLQLLGYMIVEINEIFDWSDFHSAEFLTLKKRMDEAMENSDWPSLLQIKNDLQELAISKHQYIYHILSLVLEIIIAEKQHKTVSQQAINELTDYFFSLDYWTNLDIGLMGSVVSYFTTEAIVLFTDTILENTPDKLKNNLDRIKIDTILNLVSVLISRKEKSASKQLLTLLFEKHFPNYFAFQKLYLLELKAIYQSIWEDPKQGRSLHNDVIHSVSLLLSKAEAQEWDAYFLELTEP</sequence>
<dbReference type="InterPro" id="IPR001387">
    <property type="entry name" value="Cro/C1-type_HTH"/>
</dbReference>
<dbReference type="NCBIfam" id="TIGR01716">
    <property type="entry name" value="RGG_Cterm"/>
    <property type="match status" value="1"/>
</dbReference>
<dbReference type="PANTHER" id="PTHR37038">
    <property type="entry name" value="TRANSCRIPTIONAL REGULATOR-RELATED"/>
    <property type="match status" value="1"/>
</dbReference>
<dbReference type="Proteomes" id="UP000761167">
    <property type="component" value="Unassembled WGS sequence"/>
</dbReference>